<protein>
    <submittedName>
        <fullName evidence="2">Uncharacterized protein</fullName>
    </submittedName>
</protein>
<dbReference type="AlphaFoldDB" id="X1C073"/>
<evidence type="ECO:0000313" key="2">
    <source>
        <dbReference type="EMBL" id="GAH00657.1"/>
    </source>
</evidence>
<organism evidence="2">
    <name type="scientific">marine sediment metagenome</name>
    <dbReference type="NCBI Taxonomy" id="412755"/>
    <lineage>
        <taxon>unclassified sequences</taxon>
        <taxon>metagenomes</taxon>
        <taxon>ecological metagenomes</taxon>
    </lineage>
</organism>
<proteinExistence type="predicted"/>
<sequence>MVSKYVKIIAVSIAVLGVIIPAFYFSFYQGPQKDIEIDLWYTYEMDGGNLDPGDGKLRIAAVAE</sequence>
<name>X1C073_9ZZZZ</name>
<dbReference type="EMBL" id="BART01029390">
    <property type="protein sequence ID" value="GAH00657.1"/>
    <property type="molecule type" value="Genomic_DNA"/>
</dbReference>
<comment type="caution">
    <text evidence="2">The sequence shown here is derived from an EMBL/GenBank/DDBJ whole genome shotgun (WGS) entry which is preliminary data.</text>
</comment>
<gene>
    <name evidence="2" type="ORF">S01H4_51584</name>
</gene>
<keyword evidence="1" id="KW-1133">Transmembrane helix</keyword>
<feature type="non-terminal residue" evidence="2">
    <location>
        <position position="64"/>
    </location>
</feature>
<accession>X1C073</accession>
<keyword evidence="1" id="KW-0812">Transmembrane</keyword>
<reference evidence="2" key="1">
    <citation type="journal article" date="2014" name="Front. Microbiol.">
        <title>High frequency of phylogenetically diverse reductive dehalogenase-homologous genes in deep subseafloor sedimentary metagenomes.</title>
        <authorList>
            <person name="Kawai M."/>
            <person name="Futagami T."/>
            <person name="Toyoda A."/>
            <person name="Takaki Y."/>
            <person name="Nishi S."/>
            <person name="Hori S."/>
            <person name="Arai W."/>
            <person name="Tsubouchi T."/>
            <person name="Morono Y."/>
            <person name="Uchiyama I."/>
            <person name="Ito T."/>
            <person name="Fujiyama A."/>
            <person name="Inagaki F."/>
            <person name="Takami H."/>
        </authorList>
    </citation>
    <scope>NUCLEOTIDE SEQUENCE</scope>
    <source>
        <strain evidence="2">Expedition CK06-06</strain>
    </source>
</reference>
<feature type="transmembrane region" description="Helical" evidence="1">
    <location>
        <begin position="6"/>
        <end position="27"/>
    </location>
</feature>
<evidence type="ECO:0000256" key="1">
    <source>
        <dbReference type="SAM" id="Phobius"/>
    </source>
</evidence>
<keyword evidence="1" id="KW-0472">Membrane</keyword>